<gene>
    <name evidence="2" type="ORF">HLB16_06830</name>
    <name evidence="3" type="ORF">NDR89_17525</name>
</gene>
<evidence type="ECO:0000313" key="5">
    <source>
        <dbReference type="Proteomes" id="UP001056648"/>
    </source>
</evidence>
<organism evidence="2 4">
    <name type="scientific">Cupriavidus gilardii</name>
    <dbReference type="NCBI Taxonomy" id="82541"/>
    <lineage>
        <taxon>Bacteria</taxon>
        <taxon>Pseudomonadati</taxon>
        <taxon>Pseudomonadota</taxon>
        <taxon>Betaproteobacteria</taxon>
        <taxon>Burkholderiales</taxon>
        <taxon>Burkholderiaceae</taxon>
        <taxon>Cupriavidus</taxon>
    </lineage>
</organism>
<accession>A0A6N1BFY8</accession>
<evidence type="ECO:0000313" key="4">
    <source>
        <dbReference type="Proteomes" id="UP000542973"/>
    </source>
</evidence>
<evidence type="ECO:0000256" key="1">
    <source>
        <dbReference type="SAM" id="Phobius"/>
    </source>
</evidence>
<keyword evidence="1" id="KW-0812">Transmembrane</keyword>
<protein>
    <submittedName>
        <fullName evidence="2">Uncharacterized protein</fullName>
    </submittedName>
</protein>
<keyword evidence="1" id="KW-1133">Transmembrane helix</keyword>
<dbReference type="AlphaFoldDB" id="A0A6N1BFY8"/>
<dbReference type="Proteomes" id="UP001056648">
    <property type="component" value="Chromosome 2"/>
</dbReference>
<keyword evidence="5" id="KW-1185">Reference proteome</keyword>
<dbReference type="Proteomes" id="UP000542973">
    <property type="component" value="Unassembled WGS sequence"/>
</dbReference>
<evidence type="ECO:0000313" key="2">
    <source>
        <dbReference type="EMBL" id="NNH10598.1"/>
    </source>
</evidence>
<feature type="transmembrane region" description="Helical" evidence="1">
    <location>
        <begin position="99"/>
        <end position="117"/>
    </location>
</feature>
<dbReference type="EMBL" id="CP098736">
    <property type="protein sequence ID" value="USE81480.1"/>
    <property type="molecule type" value="Genomic_DNA"/>
</dbReference>
<reference evidence="3" key="2">
    <citation type="submission" date="2022-06" db="EMBL/GenBank/DDBJ databases">
        <title>Complete genome sequence and characterization of Cupriavidus gilardii QJ1 isolated from contaminating cells.</title>
        <authorList>
            <person name="Qi J."/>
        </authorList>
    </citation>
    <scope>NUCLEOTIDE SEQUENCE</scope>
    <source>
        <strain evidence="3">QJ1</strain>
    </source>
</reference>
<dbReference type="RefSeq" id="WP_053821902.1">
    <property type="nucleotide sequence ID" value="NZ_BAAAEB010000003.1"/>
</dbReference>
<dbReference type="EMBL" id="JABEMD010000008">
    <property type="protein sequence ID" value="NNH10598.1"/>
    <property type="molecule type" value="Genomic_DNA"/>
</dbReference>
<keyword evidence="1" id="KW-0472">Membrane</keyword>
<sequence length="124" mass="12911">MPEQLTKHPDVTLQVLKSAGARCGTGETPQILKACPAERFCQLPGGEICVFGLPDAARMTQITKADWQALTATMAGVTPTAAPGSSTAPATAPPMAASWLWIVVALVVGLILGAVLARRRRPPP</sequence>
<name>A0A6N1BFY8_9BURK</name>
<evidence type="ECO:0000313" key="3">
    <source>
        <dbReference type="EMBL" id="USE81480.1"/>
    </source>
</evidence>
<reference evidence="2 4" key="1">
    <citation type="submission" date="2020-05" db="EMBL/GenBank/DDBJ databases">
        <title>MicrobeNet Type strains.</title>
        <authorList>
            <person name="Nicholson A.C."/>
        </authorList>
    </citation>
    <scope>NUCLEOTIDE SEQUENCE [LARGE SCALE GENOMIC DNA]</scope>
    <source>
        <strain evidence="2 4">ATCC 700815</strain>
    </source>
</reference>
<dbReference type="GeneID" id="70690232"/>
<proteinExistence type="predicted"/>